<dbReference type="AlphaFoldDB" id="A0A6J7GCD8"/>
<dbReference type="EMBL" id="CAFBML010000077">
    <property type="protein sequence ID" value="CAB4904686.1"/>
    <property type="molecule type" value="Genomic_DNA"/>
</dbReference>
<name>A0A6J7GCD8_9ZZZZ</name>
<evidence type="ECO:0000313" key="1">
    <source>
        <dbReference type="EMBL" id="CAB4904686.1"/>
    </source>
</evidence>
<gene>
    <name evidence="1" type="ORF">UFOPK3592_00647</name>
</gene>
<proteinExistence type="predicted"/>
<protein>
    <submittedName>
        <fullName evidence="1">Unannotated protein</fullName>
    </submittedName>
</protein>
<sequence>MIDFQPLEMPLVKEPVGSVGLVVKLTVLKLVALPDKVTVIKAGLYKSVTEYIELVKAANEAVVYCFDPVAAEL</sequence>
<reference evidence="1" key="1">
    <citation type="submission" date="2020-05" db="EMBL/GenBank/DDBJ databases">
        <authorList>
            <person name="Chiriac C."/>
            <person name="Salcher M."/>
            <person name="Ghai R."/>
            <person name="Kavagutti S V."/>
        </authorList>
    </citation>
    <scope>NUCLEOTIDE SEQUENCE</scope>
</reference>
<accession>A0A6J7GCD8</accession>
<organism evidence="1">
    <name type="scientific">freshwater metagenome</name>
    <dbReference type="NCBI Taxonomy" id="449393"/>
    <lineage>
        <taxon>unclassified sequences</taxon>
        <taxon>metagenomes</taxon>
        <taxon>ecological metagenomes</taxon>
    </lineage>
</organism>